<protein>
    <submittedName>
        <fullName evidence="2">Uncharacterized protein</fullName>
    </submittedName>
</protein>
<dbReference type="EMBL" id="DTDP01000161">
    <property type="protein sequence ID" value="HGK54064.1"/>
    <property type="molecule type" value="Genomic_DNA"/>
</dbReference>
<proteinExistence type="predicted"/>
<accession>A0A7V3ZTW2</accession>
<evidence type="ECO:0000256" key="1">
    <source>
        <dbReference type="SAM" id="Phobius"/>
    </source>
</evidence>
<keyword evidence="1" id="KW-0812">Transmembrane</keyword>
<organism evidence="2">
    <name type="scientific">candidate division WOR-3 bacterium</name>
    <dbReference type="NCBI Taxonomy" id="2052148"/>
    <lineage>
        <taxon>Bacteria</taxon>
        <taxon>Bacteria division WOR-3</taxon>
    </lineage>
</organism>
<name>A0A7V3ZTW2_UNCW3</name>
<feature type="transmembrane region" description="Helical" evidence="1">
    <location>
        <begin position="9"/>
        <end position="27"/>
    </location>
</feature>
<comment type="caution">
    <text evidence="2">The sequence shown here is derived from an EMBL/GenBank/DDBJ whole genome shotgun (WGS) entry which is preliminary data.</text>
</comment>
<dbReference type="AlphaFoldDB" id="A0A7V3ZTW2"/>
<keyword evidence="1" id="KW-1133">Transmembrane helix</keyword>
<gene>
    <name evidence="2" type="ORF">ENU72_03465</name>
</gene>
<evidence type="ECO:0000313" key="2">
    <source>
        <dbReference type="EMBL" id="HGK54064.1"/>
    </source>
</evidence>
<sequence length="166" mass="19396">MFKNISEKVIFFLIGIIIGFILAVVFWKPVLHIEVPVVREITKTKTIEKPSKTEIILKEIPETTFVRIPSYWYKHIFEDSIITASFEAKTESVMNFNYTILKYPEIIKYVEKEKVKYKAKDFSILGGWFYKDNIFLGGSFKHFGLITGYSISNREPGIGIFLKFDF</sequence>
<keyword evidence="1" id="KW-0472">Membrane</keyword>
<reference evidence="2" key="1">
    <citation type="journal article" date="2020" name="mSystems">
        <title>Genome- and Community-Level Interaction Insights into Carbon Utilization and Element Cycling Functions of Hydrothermarchaeota in Hydrothermal Sediment.</title>
        <authorList>
            <person name="Zhou Z."/>
            <person name="Liu Y."/>
            <person name="Xu W."/>
            <person name="Pan J."/>
            <person name="Luo Z.H."/>
            <person name="Li M."/>
        </authorList>
    </citation>
    <scope>NUCLEOTIDE SEQUENCE [LARGE SCALE GENOMIC DNA]</scope>
    <source>
        <strain evidence="2">SpSt-695</strain>
    </source>
</reference>